<gene>
    <name evidence="2" type="ORF">F9817_00985</name>
</gene>
<evidence type="ECO:0000259" key="1">
    <source>
        <dbReference type="PROSITE" id="PS51819"/>
    </source>
</evidence>
<feature type="domain" description="VOC" evidence="1">
    <location>
        <begin position="4"/>
        <end position="124"/>
    </location>
</feature>
<dbReference type="InterPro" id="IPR037523">
    <property type="entry name" value="VOC_core"/>
</dbReference>
<comment type="caution">
    <text evidence="2">The sequence shown here is derived from an EMBL/GenBank/DDBJ whole genome shotgun (WGS) entry which is preliminary data.</text>
</comment>
<protein>
    <submittedName>
        <fullName evidence="2">VOC family protein</fullName>
    </submittedName>
</protein>
<reference evidence="2 3" key="1">
    <citation type="submission" date="2019-10" db="EMBL/GenBank/DDBJ databases">
        <title>Vibrio sp. nov. isolated from a shrimp pond.</title>
        <authorList>
            <person name="Gomez-Gil B."/>
            <person name="Enciso-Ibarra J."/>
            <person name="Enciso-Ibarra K."/>
            <person name="Bolan-Mejia C."/>
        </authorList>
    </citation>
    <scope>NUCLEOTIDE SEQUENCE [LARGE SCALE GENOMIC DNA]</scope>
    <source>
        <strain evidence="2 3">CAIM 722</strain>
    </source>
</reference>
<dbReference type="RefSeq" id="WP_161153085.1">
    <property type="nucleotide sequence ID" value="NZ_WEKT01000001.1"/>
</dbReference>
<dbReference type="PROSITE" id="PS51819">
    <property type="entry name" value="VOC"/>
    <property type="match status" value="1"/>
</dbReference>
<evidence type="ECO:0000313" key="3">
    <source>
        <dbReference type="Proteomes" id="UP000462621"/>
    </source>
</evidence>
<sequence>MPSYVEHTNVTVKNIDEAIEFIQLALPDFKVRHQGENGYRWAHIGTQDSYIALQEMTDKENSNRTPYNDVGINHIGIVVDDALAVEQRLLDAGYRLNEINENSQYRKRVYFFDNSGIEWEFIQYFSADNALKNHYPS</sequence>
<keyword evidence="3" id="KW-1185">Reference proteome</keyword>
<dbReference type="AlphaFoldDB" id="A0A7X4LHK9"/>
<dbReference type="SUPFAM" id="SSF54593">
    <property type="entry name" value="Glyoxalase/Bleomycin resistance protein/Dihydroxybiphenyl dioxygenase"/>
    <property type="match status" value="1"/>
</dbReference>
<organism evidence="2 3">
    <name type="scientific">Vibrio eleionomae</name>
    <dbReference type="NCBI Taxonomy" id="2653505"/>
    <lineage>
        <taxon>Bacteria</taxon>
        <taxon>Pseudomonadati</taxon>
        <taxon>Pseudomonadota</taxon>
        <taxon>Gammaproteobacteria</taxon>
        <taxon>Vibrionales</taxon>
        <taxon>Vibrionaceae</taxon>
        <taxon>Vibrio</taxon>
    </lineage>
</organism>
<dbReference type="Proteomes" id="UP000462621">
    <property type="component" value="Unassembled WGS sequence"/>
</dbReference>
<name>A0A7X4LHK9_9VIBR</name>
<dbReference type="InterPro" id="IPR029068">
    <property type="entry name" value="Glyas_Bleomycin-R_OHBP_Dase"/>
</dbReference>
<dbReference type="EMBL" id="WEKT01000001">
    <property type="protein sequence ID" value="MZI91782.1"/>
    <property type="molecule type" value="Genomic_DNA"/>
</dbReference>
<evidence type="ECO:0000313" key="2">
    <source>
        <dbReference type="EMBL" id="MZI91782.1"/>
    </source>
</evidence>
<accession>A0A7X4LHK9</accession>
<dbReference type="CDD" id="cd06587">
    <property type="entry name" value="VOC"/>
    <property type="match status" value="1"/>
</dbReference>
<dbReference type="InterPro" id="IPR004360">
    <property type="entry name" value="Glyas_Fos-R_dOase_dom"/>
</dbReference>
<dbReference type="Gene3D" id="3.10.180.10">
    <property type="entry name" value="2,3-Dihydroxybiphenyl 1,2-Dioxygenase, domain 1"/>
    <property type="match status" value="1"/>
</dbReference>
<proteinExistence type="predicted"/>
<dbReference type="Pfam" id="PF00903">
    <property type="entry name" value="Glyoxalase"/>
    <property type="match status" value="1"/>
</dbReference>